<gene>
    <name evidence="6" type="ORF">GV64_12500</name>
</gene>
<dbReference type="EMBL" id="JOJP01000001">
    <property type="protein sequence ID" value="KEI71453.1"/>
    <property type="molecule type" value="Genomic_DNA"/>
</dbReference>
<evidence type="ECO:0000256" key="2">
    <source>
        <dbReference type="ARBA" id="ARBA00022989"/>
    </source>
</evidence>
<evidence type="ECO:0000256" key="1">
    <source>
        <dbReference type="ARBA" id="ARBA00022692"/>
    </source>
</evidence>
<proteinExistence type="predicted"/>
<dbReference type="Gene3D" id="1.20.1250.20">
    <property type="entry name" value="MFS general substrate transporter like domains"/>
    <property type="match status" value="2"/>
</dbReference>
<name>A0A081KBC7_9GAMM</name>
<evidence type="ECO:0000259" key="5">
    <source>
        <dbReference type="PROSITE" id="PS50850"/>
    </source>
</evidence>
<dbReference type="STRING" id="305900.GV64_12500"/>
<dbReference type="Pfam" id="PF07690">
    <property type="entry name" value="MFS_1"/>
    <property type="match status" value="1"/>
</dbReference>
<dbReference type="RefSeq" id="WP_020583050.1">
    <property type="nucleotide sequence ID" value="NZ_JOJP01000001.1"/>
</dbReference>
<evidence type="ECO:0000313" key="7">
    <source>
        <dbReference type="Proteomes" id="UP000027997"/>
    </source>
</evidence>
<accession>A0A081KBC7</accession>
<feature type="transmembrane region" description="Helical" evidence="4">
    <location>
        <begin position="75"/>
        <end position="94"/>
    </location>
</feature>
<keyword evidence="7" id="KW-1185">Reference proteome</keyword>
<feature type="transmembrane region" description="Helical" evidence="4">
    <location>
        <begin position="311"/>
        <end position="334"/>
    </location>
</feature>
<dbReference type="Proteomes" id="UP000027997">
    <property type="component" value="Unassembled WGS sequence"/>
</dbReference>
<dbReference type="SUPFAM" id="SSF103473">
    <property type="entry name" value="MFS general substrate transporter"/>
    <property type="match status" value="1"/>
</dbReference>
<dbReference type="InterPro" id="IPR036259">
    <property type="entry name" value="MFS_trans_sf"/>
</dbReference>
<keyword evidence="3 4" id="KW-0472">Membrane</keyword>
<reference evidence="6 7" key="1">
    <citation type="submission" date="2014-06" db="EMBL/GenBank/DDBJ databases">
        <title>Whole Genome Sequences of Three Symbiotic Endozoicomonas Bacteria.</title>
        <authorList>
            <person name="Neave M.J."/>
            <person name="Apprill A."/>
            <person name="Voolstra C.R."/>
        </authorList>
    </citation>
    <scope>NUCLEOTIDE SEQUENCE [LARGE SCALE GENOMIC DNA]</scope>
    <source>
        <strain evidence="6 7">DSM 22380</strain>
    </source>
</reference>
<keyword evidence="1 4" id="KW-0812">Transmembrane</keyword>
<feature type="domain" description="Major facilitator superfamily (MFS) profile" evidence="5">
    <location>
        <begin position="6"/>
        <end position="398"/>
    </location>
</feature>
<dbReference type="GO" id="GO:0022857">
    <property type="term" value="F:transmembrane transporter activity"/>
    <property type="evidence" value="ECO:0007669"/>
    <property type="project" value="InterPro"/>
</dbReference>
<feature type="transmembrane region" description="Helical" evidence="4">
    <location>
        <begin position="133"/>
        <end position="150"/>
    </location>
</feature>
<feature type="transmembrane region" description="Helical" evidence="4">
    <location>
        <begin position="224"/>
        <end position="245"/>
    </location>
</feature>
<dbReference type="AlphaFoldDB" id="A0A081KBC7"/>
<protein>
    <submittedName>
        <fullName evidence="6">Oxalate:formate antiporter</fullName>
    </submittedName>
</protein>
<comment type="caution">
    <text evidence="6">The sequence shown here is derived from an EMBL/GenBank/DDBJ whole genome shotgun (WGS) entry which is preliminary data.</text>
</comment>
<feature type="transmembrane region" description="Helical" evidence="4">
    <location>
        <begin position="346"/>
        <end position="368"/>
    </location>
</feature>
<dbReference type="PROSITE" id="PS50850">
    <property type="entry name" value="MFS"/>
    <property type="match status" value="1"/>
</dbReference>
<dbReference type="CDD" id="cd17353">
    <property type="entry name" value="MFS_OFA_like"/>
    <property type="match status" value="1"/>
</dbReference>
<dbReference type="InterPro" id="IPR011701">
    <property type="entry name" value="MFS"/>
</dbReference>
<dbReference type="InterPro" id="IPR050327">
    <property type="entry name" value="Proton-linked_MCT"/>
</dbReference>
<feature type="transmembrane region" description="Helical" evidence="4">
    <location>
        <begin position="374"/>
        <end position="394"/>
    </location>
</feature>
<keyword evidence="2 4" id="KW-1133">Transmembrane helix</keyword>
<feature type="transmembrane region" description="Helical" evidence="4">
    <location>
        <begin position="47"/>
        <end position="66"/>
    </location>
</feature>
<evidence type="ECO:0000256" key="4">
    <source>
        <dbReference type="SAM" id="Phobius"/>
    </source>
</evidence>
<feature type="transmembrane region" description="Helical" evidence="4">
    <location>
        <begin position="257"/>
        <end position="275"/>
    </location>
</feature>
<sequence>MQSLSKAGKILWTGFCINLAIGILYAWSVFKKSLVIDYGWSNADATLPYTVAIVVFAAALLIAGILQDKIGPRKVLILGTSLVGLGMILSGLVASPIALVLTFGVVVGTGIGFGYACLSPAAMKWFHPSRKGFVNGVITAGFGLGAVYLAPLTSQLIETLGIQYSFMVLGAAVIVIAVPLACTINNPPEGYQPEAPKNESLTTANSVKPKDITWKAMLKTPQFYFMWIMFAFASSAGLMVIGNITSIALTQANISDSAYLVGIVAIFNCLGRMGGGILSDKIGGVRTLMLAFVLQGANMLMFGSYSTEITLIIGAIAAGVGYGILLSVFPSLTAEFYGLKNYGTNYGVLYTAWGISGFIGPVIAAFAVDTSGSYTLAYSASAVMVGIALALAFMTKPVGAAQPEIEQEVALA</sequence>
<feature type="transmembrane region" description="Helical" evidence="4">
    <location>
        <begin position="7"/>
        <end position="27"/>
    </location>
</feature>
<feature type="transmembrane region" description="Helical" evidence="4">
    <location>
        <begin position="100"/>
        <end position="121"/>
    </location>
</feature>
<dbReference type="InterPro" id="IPR020846">
    <property type="entry name" value="MFS_dom"/>
</dbReference>
<organism evidence="6 7">
    <name type="scientific">Endozoicomonas elysicola</name>
    <dbReference type="NCBI Taxonomy" id="305900"/>
    <lineage>
        <taxon>Bacteria</taxon>
        <taxon>Pseudomonadati</taxon>
        <taxon>Pseudomonadota</taxon>
        <taxon>Gammaproteobacteria</taxon>
        <taxon>Oceanospirillales</taxon>
        <taxon>Endozoicomonadaceae</taxon>
        <taxon>Endozoicomonas</taxon>
    </lineage>
</organism>
<dbReference type="PANTHER" id="PTHR11360">
    <property type="entry name" value="MONOCARBOXYLATE TRANSPORTER"/>
    <property type="match status" value="1"/>
</dbReference>
<dbReference type="eggNOG" id="COG2223">
    <property type="taxonomic scope" value="Bacteria"/>
</dbReference>
<evidence type="ECO:0000256" key="3">
    <source>
        <dbReference type="ARBA" id="ARBA00023136"/>
    </source>
</evidence>
<feature type="transmembrane region" description="Helical" evidence="4">
    <location>
        <begin position="162"/>
        <end position="182"/>
    </location>
</feature>
<dbReference type="PANTHER" id="PTHR11360:SF304">
    <property type="entry name" value="MFS DOMAIN-CONTAINING PROTEIN"/>
    <property type="match status" value="1"/>
</dbReference>
<evidence type="ECO:0000313" key="6">
    <source>
        <dbReference type="EMBL" id="KEI71453.1"/>
    </source>
</evidence>